<keyword evidence="2" id="KW-1185">Reference proteome</keyword>
<dbReference type="RefSeq" id="WP_101533815.1">
    <property type="nucleotide sequence ID" value="NZ_JBFHIU010000107.1"/>
</dbReference>
<dbReference type="Proteomes" id="UP000234881">
    <property type="component" value="Unassembled WGS sequence"/>
</dbReference>
<accession>A0A2N5XRS5</accession>
<gene>
    <name evidence="1" type="ORF">C0081_10650</name>
</gene>
<comment type="caution">
    <text evidence="1">The sequence shown here is derived from an EMBL/GenBank/DDBJ whole genome shotgun (WGS) entry which is preliminary data.</text>
</comment>
<evidence type="ECO:0000313" key="1">
    <source>
        <dbReference type="EMBL" id="PLW77199.1"/>
    </source>
</evidence>
<evidence type="ECO:0000313" key="2">
    <source>
        <dbReference type="Proteomes" id="UP000234881"/>
    </source>
</evidence>
<sequence length="214" mass="24088">MSATPSGRFLFLNNTAGALPVFLTNLVHHHFDCIQQYEADRLDWSCYDAIILTIHSDQRHLMELAGHFDAYLKSGGTIFFNGHVVQRFLPELCAFKPLPKRGKLDLMVHREKEHPVFEGIDSAMLSFRKGVSGFYGRGMNPPPEGAEILNSVGPDHWPLDWIATRSTGGRLFMHAGNDFWGFWMIGSPQNLPIVQRLFDWLATSSNINSSESVA</sequence>
<name>A0A2N5XRS5_9HYPH</name>
<dbReference type="AlphaFoldDB" id="A0A2N5XRS5"/>
<proteinExistence type="predicted"/>
<organism evidence="1 2">
    <name type="scientific">Cohaesibacter celericrescens</name>
    <dbReference type="NCBI Taxonomy" id="2067669"/>
    <lineage>
        <taxon>Bacteria</taxon>
        <taxon>Pseudomonadati</taxon>
        <taxon>Pseudomonadota</taxon>
        <taxon>Alphaproteobacteria</taxon>
        <taxon>Hyphomicrobiales</taxon>
        <taxon>Cohaesibacteraceae</taxon>
    </lineage>
</organism>
<protein>
    <submittedName>
        <fullName evidence="1">Uncharacterized protein</fullName>
    </submittedName>
</protein>
<dbReference type="OrthoDB" id="2583792at2"/>
<dbReference type="EMBL" id="PKUQ01000018">
    <property type="protein sequence ID" value="PLW77199.1"/>
    <property type="molecule type" value="Genomic_DNA"/>
</dbReference>
<reference evidence="1 2" key="1">
    <citation type="submission" date="2018-01" db="EMBL/GenBank/DDBJ databases">
        <title>The draft genome sequence of Cohaesibacter sp. H1304.</title>
        <authorList>
            <person name="Wang N.-N."/>
            <person name="Du Z.-J."/>
        </authorList>
    </citation>
    <scope>NUCLEOTIDE SEQUENCE [LARGE SCALE GENOMIC DNA]</scope>
    <source>
        <strain evidence="1 2">H1304</strain>
    </source>
</reference>